<feature type="transmembrane region" description="Helical" evidence="1">
    <location>
        <begin position="21"/>
        <end position="41"/>
    </location>
</feature>
<keyword evidence="1" id="KW-1133">Transmembrane helix</keyword>
<reference evidence="2 3" key="1">
    <citation type="submission" date="2021-06" db="EMBL/GenBank/DDBJ databases">
        <title>Caerostris extrusa draft genome.</title>
        <authorList>
            <person name="Kono N."/>
            <person name="Arakawa K."/>
        </authorList>
    </citation>
    <scope>NUCLEOTIDE SEQUENCE [LARGE SCALE GENOMIC DNA]</scope>
</reference>
<gene>
    <name evidence="2" type="ORF">CEXT_515881</name>
</gene>
<keyword evidence="3" id="KW-1185">Reference proteome</keyword>
<dbReference type="AlphaFoldDB" id="A0AAV4UUG5"/>
<accession>A0AAV4UUG5</accession>
<dbReference type="EMBL" id="BPLR01013471">
    <property type="protein sequence ID" value="GIY61467.1"/>
    <property type="molecule type" value="Genomic_DNA"/>
</dbReference>
<keyword evidence="1" id="KW-0812">Transmembrane</keyword>
<sequence length="81" mass="9417">MSIGIYKPPYFGIWKPCTLCFMTWFGPRIAIMVFANLAVYYHEEIHSLKVKAPTSAIQQRTHIEDKRSPIVIRLGDQQARH</sequence>
<dbReference type="Proteomes" id="UP001054945">
    <property type="component" value="Unassembled WGS sequence"/>
</dbReference>
<protein>
    <submittedName>
        <fullName evidence="2">Uncharacterized protein</fullName>
    </submittedName>
</protein>
<evidence type="ECO:0000313" key="2">
    <source>
        <dbReference type="EMBL" id="GIY61467.1"/>
    </source>
</evidence>
<organism evidence="2 3">
    <name type="scientific">Caerostris extrusa</name>
    <name type="common">Bark spider</name>
    <name type="synonym">Caerostris bankana</name>
    <dbReference type="NCBI Taxonomy" id="172846"/>
    <lineage>
        <taxon>Eukaryota</taxon>
        <taxon>Metazoa</taxon>
        <taxon>Ecdysozoa</taxon>
        <taxon>Arthropoda</taxon>
        <taxon>Chelicerata</taxon>
        <taxon>Arachnida</taxon>
        <taxon>Araneae</taxon>
        <taxon>Araneomorphae</taxon>
        <taxon>Entelegynae</taxon>
        <taxon>Araneoidea</taxon>
        <taxon>Araneidae</taxon>
        <taxon>Caerostris</taxon>
    </lineage>
</organism>
<evidence type="ECO:0000313" key="3">
    <source>
        <dbReference type="Proteomes" id="UP001054945"/>
    </source>
</evidence>
<keyword evidence="1" id="KW-0472">Membrane</keyword>
<proteinExistence type="predicted"/>
<name>A0AAV4UUG5_CAEEX</name>
<comment type="caution">
    <text evidence="2">The sequence shown here is derived from an EMBL/GenBank/DDBJ whole genome shotgun (WGS) entry which is preliminary data.</text>
</comment>
<evidence type="ECO:0000256" key="1">
    <source>
        <dbReference type="SAM" id="Phobius"/>
    </source>
</evidence>